<evidence type="ECO:0000313" key="7">
    <source>
        <dbReference type="Ensembl" id="ENSNMLP00000000211.1"/>
    </source>
</evidence>
<accession>A0A8C6S3F6</accession>
<dbReference type="GO" id="GO:0004252">
    <property type="term" value="F:serine-type endopeptidase activity"/>
    <property type="evidence" value="ECO:0007669"/>
    <property type="project" value="InterPro"/>
</dbReference>
<dbReference type="SUPFAM" id="SSF50494">
    <property type="entry name" value="Trypsin-like serine proteases"/>
    <property type="match status" value="1"/>
</dbReference>
<dbReference type="InterPro" id="IPR001314">
    <property type="entry name" value="Peptidase_S1A"/>
</dbReference>
<keyword evidence="4" id="KW-1015">Disulfide bond</keyword>
<name>A0A8C6S3F6_9GOBI</name>
<evidence type="ECO:0000256" key="3">
    <source>
        <dbReference type="ARBA" id="ARBA00022825"/>
    </source>
</evidence>
<evidence type="ECO:0000256" key="2">
    <source>
        <dbReference type="ARBA" id="ARBA00022801"/>
    </source>
</evidence>
<dbReference type="Pfam" id="PF00089">
    <property type="entry name" value="Trypsin"/>
    <property type="match status" value="2"/>
</dbReference>
<keyword evidence="2" id="KW-0378">Hydrolase</keyword>
<dbReference type="Proteomes" id="UP000694523">
    <property type="component" value="Unplaced"/>
</dbReference>
<dbReference type="Ensembl" id="ENSNMLT00000000267.1">
    <property type="protein sequence ID" value="ENSNMLP00000000211.1"/>
    <property type="gene ID" value="ENSNMLG00000000191.1"/>
</dbReference>
<dbReference type="PANTHER" id="PTHR24252">
    <property type="entry name" value="ACROSIN-RELATED"/>
    <property type="match status" value="1"/>
</dbReference>
<keyword evidence="1" id="KW-0645">Protease</keyword>
<evidence type="ECO:0000256" key="4">
    <source>
        <dbReference type="ARBA" id="ARBA00023157"/>
    </source>
</evidence>
<evidence type="ECO:0000313" key="8">
    <source>
        <dbReference type="Proteomes" id="UP000694523"/>
    </source>
</evidence>
<sequence>YILIHLRIVGGTLASRGEWKWLSSIQWKGKHICGGAVISSLWVITAAHSRSLTIYNRVPQRLCTCLRTSSTHRHQVLPIVLPLYLWFITKSLPRNQSAVIVPMQSPTHSPPACHPQTSETASFTALFDFCLWSVCSRPNVYGAFLTPRMICAGSMSGEVDSCQGDSGGPLICETAIGEWRLAGVVSWGEGCGRRNKPGVYTRVTHMMKWVEGYLEVCMIVQSDKNLQRHLFTNTNSLGLL</sequence>
<dbReference type="InterPro" id="IPR043504">
    <property type="entry name" value="Peptidase_S1_PA_chymotrypsin"/>
</dbReference>
<dbReference type="InterPro" id="IPR009003">
    <property type="entry name" value="Peptidase_S1_PA"/>
</dbReference>
<dbReference type="Gene3D" id="2.40.10.10">
    <property type="entry name" value="Trypsin-like serine proteases"/>
    <property type="match status" value="2"/>
</dbReference>
<dbReference type="PROSITE" id="PS50240">
    <property type="entry name" value="TRYPSIN_DOM"/>
    <property type="match status" value="1"/>
</dbReference>
<dbReference type="SMART" id="SM00020">
    <property type="entry name" value="Tryp_SPc"/>
    <property type="match status" value="1"/>
</dbReference>
<dbReference type="GO" id="GO:0006508">
    <property type="term" value="P:proteolysis"/>
    <property type="evidence" value="ECO:0007669"/>
    <property type="project" value="UniProtKB-KW"/>
</dbReference>
<keyword evidence="8" id="KW-1185">Reference proteome</keyword>
<reference evidence="7" key="1">
    <citation type="submission" date="2025-08" db="UniProtKB">
        <authorList>
            <consortium name="Ensembl"/>
        </authorList>
    </citation>
    <scope>IDENTIFICATION</scope>
</reference>
<proteinExistence type="inferred from homology"/>
<evidence type="ECO:0000259" key="6">
    <source>
        <dbReference type="PROSITE" id="PS50240"/>
    </source>
</evidence>
<organism evidence="7 8">
    <name type="scientific">Neogobius melanostomus</name>
    <name type="common">round goby</name>
    <dbReference type="NCBI Taxonomy" id="47308"/>
    <lineage>
        <taxon>Eukaryota</taxon>
        <taxon>Metazoa</taxon>
        <taxon>Chordata</taxon>
        <taxon>Craniata</taxon>
        <taxon>Vertebrata</taxon>
        <taxon>Euteleostomi</taxon>
        <taxon>Actinopterygii</taxon>
        <taxon>Neopterygii</taxon>
        <taxon>Teleostei</taxon>
        <taxon>Neoteleostei</taxon>
        <taxon>Acanthomorphata</taxon>
        <taxon>Gobiaria</taxon>
        <taxon>Gobiiformes</taxon>
        <taxon>Gobioidei</taxon>
        <taxon>Gobiidae</taxon>
        <taxon>Benthophilinae</taxon>
        <taxon>Neogobiini</taxon>
        <taxon>Neogobius</taxon>
    </lineage>
</organism>
<feature type="domain" description="Peptidase S1" evidence="6">
    <location>
        <begin position="8"/>
        <end position="215"/>
    </location>
</feature>
<protein>
    <recommendedName>
        <fullName evidence="6">Peptidase S1 domain-containing protein</fullName>
    </recommendedName>
</protein>
<comment type="similarity">
    <text evidence="5">Belongs to the peptidase S1 family. CLIP subfamily.</text>
</comment>
<dbReference type="PRINTS" id="PR00722">
    <property type="entry name" value="CHYMOTRYPSIN"/>
</dbReference>
<dbReference type="InterPro" id="IPR001254">
    <property type="entry name" value="Trypsin_dom"/>
</dbReference>
<evidence type="ECO:0000256" key="1">
    <source>
        <dbReference type="ARBA" id="ARBA00022670"/>
    </source>
</evidence>
<dbReference type="CDD" id="cd00190">
    <property type="entry name" value="Tryp_SPc"/>
    <property type="match status" value="1"/>
</dbReference>
<reference evidence="7" key="2">
    <citation type="submission" date="2025-09" db="UniProtKB">
        <authorList>
            <consortium name="Ensembl"/>
        </authorList>
    </citation>
    <scope>IDENTIFICATION</scope>
</reference>
<evidence type="ECO:0000256" key="5">
    <source>
        <dbReference type="ARBA" id="ARBA00024195"/>
    </source>
</evidence>
<dbReference type="FunFam" id="2.40.10.10:FF:000002">
    <property type="entry name" value="Transmembrane protease serine"/>
    <property type="match status" value="1"/>
</dbReference>
<dbReference type="PROSITE" id="PS00135">
    <property type="entry name" value="TRYPSIN_SER"/>
    <property type="match status" value="1"/>
</dbReference>
<keyword evidence="3" id="KW-0720">Serine protease</keyword>
<dbReference type="InterPro" id="IPR033116">
    <property type="entry name" value="TRYPSIN_SER"/>
</dbReference>
<dbReference type="AlphaFoldDB" id="A0A8C6S3F6"/>
<dbReference type="PANTHER" id="PTHR24252:SF7">
    <property type="entry name" value="HYALIN"/>
    <property type="match status" value="1"/>
</dbReference>